<accession>A0AAV4Y251</accession>
<feature type="compositionally biased region" description="Basic and acidic residues" evidence="1">
    <location>
        <begin position="1"/>
        <end position="12"/>
    </location>
</feature>
<feature type="region of interest" description="Disordered" evidence="1">
    <location>
        <begin position="1"/>
        <end position="32"/>
    </location>
</feature>
<gene>
    <name evidence="2" type="ORF">CEXT_19331</name>
</gene>
<dbReference type="EMBL" id="BPLR01001290">
    <property type="protein sequence ID" value="GIZ01377.1"/>
    <property type="molecule type" value="Genomic_DNA"/>
</dbReference>
<dbReference type="AlphaFoldDB" id="A0AAV4Y251"/>
<evidence type="ECO:0000256" key="1">
    <source>
        <dbReference type="SAM" id="MobiDB-lite"/>
    </source>
</evidence>
<comment type="caution">
    <text evidence="2">The sequence shown here is derived from an EMBL/GenBank/DDBJ whole genome shotgun (WGS) entry which is preliminary data.</text>
</comment>
<keyword evidence="3" id="KW-1185">Reference proteome</keyword>
<reference evidence="2 3" key="1">
    <citation type="submission" date="2021-06" db="EMBL/GenBank/DDBJ databases">
        <title>Caerostris extrusa draft genome.</title>
        <authorList>
            <person name="Kono N."/>
            <person name="Arakawa K."/>
        </authorList>
    </citation>
    <scope>NUCLEOTIDE SEQUENCE [LARGE SCALE GENOMIC DNA]</scope>
</reference>
<feature type="region of interest" description="Disordered" evidence="1">
    <location>
        <begin position="46"/>
        <end position="72"/>
    </location>
</feature>
<evidence type="ECO:0000313" key="3">
    <source>
        <dbReference type="Proteomes" id="UP001054945"/>
    </source>
</evidence>
<dbReference type="Proteomes" id="UP001054945">
    <property type="component" value="Unassembled WGS sequence"/>
</dbReference>
<name>A0AAV4Y251_CAEEX</name>
<protein>
    <submittedName>
        <fullName evidence="2">Uncharacterized protein</fullName>
    </submittedName>
</protein>
<organism evidence="2 3">
    <name type="scientific">Caerostris extrusa</name>
    <name type="common">Bark spider</name>
    <name type="synonym">Caerostris bankana</name>
    <dbReference type="NCBI Taxonomy" id="172846"/>
    <lineage>
        <taxon>Eukaryota</taxon>
        <taxon>Metazoa</taxon>
        <taxon>Ecdysozoa</taxon>
        <taxon>Arthropoda</taxon>
        <taxon>Chelicerata</taxon>
        <taxon>Arachnida</taxon>
        <taxon>Araneae</taxon>
        <taxon>Araneomorphae</taxon>
        <taxon>Entelegynae</taxon>
        <taxon>Araneoidea</taxon>
        <taxon>Araneidae</taxon>
        <taxon>Caerostris</taxon>
    </lineage>
</organism>
<sequence>MEEEIEKWKEIKQSATEGHANPESINDDKIQDVTNKVQAQIHEEIQESIREDEAQASKKIDNESTIKKEQKQQVKMIAMNQKKMKFLN</sequence>
<evidence type="ECO:0000313" key="2">
    <source>
        <dbReference type="EMBL" id="GIZ01377.1"/>
    </source>
</evidence>
<proteinExistence type="predicted"/>